<proteinExistence type="predicted"/>
<feature type="non-terminal residue" evidence="1">
    <location>
        <position position="74"/>
    </location>
</feature>
<dbReference type="AlphaFoldDB" id="A0A815Z087"/>
<comment type="caution">
    <text evidence="1">The sequence shown here is derived from an EMBL/GenBank/DDBJ whole genome shotgun (WGS) entry which is preliminary data.</text>
</comment>
<sequence length="74" mass="8148">MDMFNVLRDHQQSKDCPGNGLTNVDICMHGAFGPIRFNQTTGSLVSVIPKSKNQLPIHYATCTSLPCLSIFKPI</sequence>
<accession>A0A815Z087</accession>
<organism evidence="1 2">
    <name type="scientific">Rotaria sordida</name>
    <dbReference type="NCBI Taxonomy" id="392033"/>
    <lineage>
        <taxon>Eukaryota</taxon>
        <taxon>Metazoa</taxon>
        <taxon>Spiralia</taxon>
        <taxon>Gnathifera</taxon>
        <taxon>Rotifera</taxon>
        <taxon>Eurotatoria</taxon>
        <taxon>Bdelloidea</taxon>
        <taxon>Philodinida</taxon>
        <taxon>Philodinidae</taxon>
        <taxon>Rotaria</taxon>
    </lineage>
</organism>
<reference evidence="1" key="1">
    <citation type="submission" date="2021-02" db="EMBL/GenBank/DDBJ databases">
        <authorList>
            <person name="Nowell W R."/>
        </authorList>
    </citation>
    <scope>NUCLEOTIDE SEQUENCE</scope>
</reference>
<protein>
    <submittedName>
        <fullName evidence="1">Uncharacterized protein</fullName>
    </submittedName>
</protein>
<dbReference type="Proteomes" id="UP000663889">
    <property type="component" value="Unassembled WGS sequence"/>
</dbReference>
<evidence type="ECO:0000313" key="2">
    <source>
        <dbReference type="Proteomes" id="UP000663889"/>
    </source>
</evidence>
<dbReference type="EMBL" id="CAJNOU010016794">
    <property type="protein sequence ID" value="CAF1576141.1"/>
    <property type="molecule type" value="Genomic_DNA"/>
</dbReference>
<evidence type="ECO:0000313" key="1">
    <source>
        <dbReference type="EMBL" id="CAF1576141.1"/>
    </source>
</evidence>
<name>A0A815Z087_9BILA</name>
<gene>
    <name evidence="1" type="ORF">SEV965_LOCUS39762</name>
</gene>